<evidence type="ECO:0000256" key="1">
    <source>
        <dbReference type="SAM" id="MobiDB-lite"/>
    </source>
</evidence>
<evidence type="ECO:0008006" key="7">
    <source>
        <dbReference type="Google" id="ProtNLM"/>
    </source>
</evidence>
<dbReference type="EMBL" id="QJRN01000003">
    <property type="protein sequence ID" value="PYC41551.1"/>
    <property type="molecule type" value="Genomic_DNA"/>
</dbReference>
<evidence type="ECO:0000256" key="2">
    <source>
        <dbReference type="SAM" id="SignalP"/>
    </source>
</evidence>
<keyword evidence="2" id="KW-0732">Signal</keyword>
<feature type="domain" description="Type VI lipase adapter protein Tla3 C-terminal" evidence="4">
    <location>
        <begin position="333"/>
        <end position="463"/>
    </location>
</feature>
<sequence>MRRMFTYWSLTSLLLTSHLTQADELSLASIRCFPSAATAVTAYTSSRKASNMTVDTRYRAPTTSPRLETLDVLSVGVSLDVFRQGQVWQKLQEQSAKQPESLHVGSVLPMDPTKYPVTSDDKNMAWTKRIADALELGLRDFMEKWPIPTITVVRDWDPKTPNLRFRPERTQRMLINTVNSYRTDSGLHWHRIRNVHDGIVCNDTPEGLVESLFQLFERNPDLPAVLVYNLDGINMAGALSSKDISLKSLGAVAGPRQPDKLTDAMVALVVGRPERVEWLRYYAPFTKVNKNKIDPEFSGWGWRKPPVEFQPSEFIPQPWTERAFEQWDALPVLARIHRPVTVSLQRPDNGERLKREALTAQLATGWKKATDAVTPSPARVFYDGGLNSTPLAELLPALTAAHSSLDLLDSREGYDLTQRLGDTGAASPFVGIALATMASYQNADTSVVMPLRRKDQATLITITSPTPGQKPVGNKFGINLMPQTASHDDGASVKPAPGAPAASRMPVVEEDYTLEEFLAELRPKDNWMDDL</sequence>
<reference evidence="5 6" key="1">
    <citation type="submission" date="2018-06" db="EMBL/GenBank/DDBJ databases">
        <title>Pseudomonas diversity within urban Lake Michigan freshwaters.</title>
        <authorList>
            <person name="Batrich M."/>
            <person name="Hatzopoulos T."/>
            <person name="Putonti C."/>
        </authorList>
    </citation>
    <scope>NUCLEOTIDE SEQUENCE [LARGE SCALE GENOMIC DNA]</scope>
    <source>
        <strain evidence="5 6">MB-090624</strain>
    </source>
</reference>
<evidence type="ECO:0000259" key="4">
    <source>
        <dbReference type="Pfam" id="PF20995"/>
    </source>
</evidence>
<dbReference type="InterPro" id="IPR021531">
    <property type="entry name" value="Tla3_N"/>
</dbReference>
<dbReference type="RefSeq" id="WP_110651806.1">
    <property type="nucleotide sequence ID" value="NZ_QJRN01000003.1"/>
</dbReference>
<gene>
    <name evidence="5" type="ORF">DMX08_07310</name>
</gene>
<evidence type="ECO:0000259" key="3">
    <source>
        <dbReference type="Pfam" id="PF11394"/>
    </source>
</evidence>
<protein>
    <recommendedName>
        <fullName evidence="7">DUF2875 domain-containing protein</fullName>
    </recommendedName>
</protein>
<dbReference type="Proteomes" id="UP000248188">
    <property type="component" value="Unassembled WGS sequence"/>
</dbReference>
<evidence type="ECO:0000313" key="6">
    <source>
        <dbReference type="Proteomes" id="UP000248188"/>
    </source>
</evidence>
<comment type="caution">
    <text evidence="5">The sequence shown here is derived from an EMBL/GenBank/DDBJ whole genome shotgun (WGS) entry which is preliminary data.</text>
</comment>
<feature type="region of interest" description="Disordered" evidence="1">
    <location>
        <begin position="484"/>
        <end position="503"/>
    </location>
</feature>
<dbReference type="AlphaFoldDB" id="A0A9Q6IJX5"/>
<feature type="signal peptide" evidence="2">
    <location>
        <begin position="1"/>
        <end position="22"/>
    </location>
</feature>
<dbReference type="Pfam" id="PF20995">
    <property type="entry name" value="Tla3_C"/>
    <property type="match status" value="1"/>
</dbReference>
<feature type="chain" id="PRO_5040249388" description="DUF2875 domain-containing protein" evidence="2">
    <location>
        <begin position="23"/>
        <end position="531"/>
    </location>
</feature>
<proteinExistence type="predicted"/>
<evidence type="ECO:0000313" key="5">
    <source>
        <dbReference type="EMBL" id="PYC41551.1"/>
    </source>
</evidence>
<dbReference type="InterPro" id="IPR048303">
    <property type="entry name" value="Tla3_C"/>
</dbReference>
<feature type="domain" description="Type VI lipase adapter protein Tla3 N-terminal" evidence="3">
    <location>
        <begin position="68"/>
        <end position="244"/>
    </location>
</feature>
<name>A0A9Q6IJX5_9PSED</name>
<dbReference type="Pfam" id="PF11394">
    <property type="entry name" value="Tla3_N"/>
    <property type="match status" value="1"/>
</dbReference>
<organism evidence="5 6">
    <name type="scientific">Pseudomonas protegens</name>
    <dbReference type="NCBI Taxonomy" id="380021"/>
    <lineage>
        <taxon>Bacteria</taxon>
        <taxon>Pseudomonadati</taxon>
        <taxon>Pseudomonadota</taxon>
        <taxon>Gammaproteobacteria</taxon>
        <taxon>Pseudomonadales</taxon>
        <taxon>Pseudomonadaceae</taxon>
        <taxon>Pseudomonas</taxon>
    </lineage>
</organism>
<accession>A0A9Q6IJX5</accession>